<accession>A0A1Q9EUK7</accession>
<dbReference type="AlphaFoldDB" id="A0A1Q9EUK7"/>
<reference evidence="2 3" key="1">
    <citation type="submission" date="2016-02" db="EMBL/GenBank/DDBJ databases">
        <title>Genome analysis of coral dinoflagellate symbionts highlights evolutionary adaptations to a symbiotic lifestyle.</title>
        <authorList>
            <person name="Aranda M."/>
            <person name="Li Y."/>
            <person name="Liew Y.J."/>
            <person name="Baumgarten S."/>
            <person name="Simakov O."/>
            <person name="Wilson M."/>
            <person name="Piel J."/>
            <person name="Ashoor H."/>
            <person name="Bougouffa S."/>
            <person name="Bajic V.B."/>
            <person name="Ryu T."/>
            <person name="Ravasi T."/>
            <person name="Bayer T."/>
            <person name="Micklem G."/>
            <person name="Kim H."/>
            <person name="Bhak J."/>
            <person name="Lajeunesse T.C."/>
            <person name="Voolstra C.R."/>
        </authorList>
    </citation>
    <scope>NUCLEOTIDE SEQUENCE [LARGE SCALE GENOMIC DNA]</scope>
    <source>
        <strain evidence="2 3">CCMP2467</strain>
    </source>
</reference>
<dbReference type="Proteomes" id="UP000186817">
    <property type="component" value="Unassembled WGS sequence"/>
</dbReference>
<dbReference type="EMBL" id="LSRX01000065">
    <property type="protein sequence ID" value="OLQ11101.1"/>
    <property type="molecule type" value="Genomic_DNA"/>
</dbReference>
<organism evidence="2 3">
    <name type="scientific">Symbiodinium microadriaticum</name>
    <name type="common">Dinoflagellate</name>
    <name type="synonym">Zooxanthella microadriatica</name>
    <dbReference type="NCBI Taxonomy" id="2951"/>
    <lineage>
        <taxon>Eukaryota</taxon>
        <taxon>Sar</taxon>
        <taxon>Alveolata</taxon>
        <taxon>Dinophyceae</taxon>
        <taxon>Suessiales</taxon>
        <taxon>Symbiodiniaceae</taxon>
        <taxon>Symbiodinium</taxon>
    </lineage>
</organism>
<feature type="compositionally biased region" description="Basic residues" evidence="1">
    <location>
        <begin position="673"/>
        <end position="685"/>
    </location>
</feature>
<dbReference type="OrthoDB" id="437325at2759"/>
<gene>
    <name evidence="2" type="ORF">AK812_SmicGene5107</name>
</gene>
<feature type="region of interest" description="Disordered" evidence="1">
    <location>
        <begin position="522"/>
        <end position="795"/>
    </location>
</feature>
<feature type="compositionally biased region" description="Low complexity" evidence="1">
    <location>
        <begin position="583"/>
        <end position="611"/>
    </location>
</feature>
<comment type="caution">
    <text evidence="2">The sequence shown here is derived from an EMBL/GenBank/DDBJ whole genome shotgun (WGS) entry which is preliminary data.</text>
</comment>
<feature type="compositionally biased region" description="Basic residues" evidence="1">
    <location>
        <begin position="766"/>
        <end position="775"/>
    </location>
</feature>
<feature type="region of interest" description="Disordered" evidence="1">
    <location>
        <begin position="13"/>
        <end position="33"/>
    </location>
</feature>
<feature type="compositionally biased region" description="Low complexity" evidence="1">
    <location>
        <begin position="526"/>
        <end position="551"/>
    </location>
</feature>
<keyword evidence="3" id="KW-1185">Reference proteome</keyword>
<protein>
    <submittedName>
        <fullName evidence="2">Uncharacterized protein</fullName>
    </submittedName>
</protein>
<sequence>MLSASPCVLSAAEVADGGPPARPSSPEVASPDIEVHRQCQPDPLLARKVDMFASVFFAAEVDENADEVDEWVHARLLKMNNIFWVTCARAIYTDQETPSSGDVIVEHVVQNIRVWQAGVLIAPFGADPLQTIQIYTANTGHFTSGSRTVQFYTASSGGFTSGSRTIQINTGHFTSGSRTIQFYTASRGGFTSGSRTIQIYSARRGHFTSGSRTAQVYHRLPTSRTIQIYVANTGCFTSAPRTSVLIYKAVTGHCKHRWRTYFTYLALHLWAWDASDLVREQLRSHSKLLTWPNPAATGVREVYRLLVQKPDTVCQYTDDPMLQPFMDMMLAKWGAAAGDSGGENDDDEVERPDDDDEANLAEGNFGVEWDEAGHQVALLDPYPSFISSPVPTPSPAPICDAGPNSNTATSSDEKASSPAKAPAKKEHVFECQLVRKPAFTSLLTVASPQNAAQKAGPTVEERLARLSELRKKISERRLAKAAASAVQHAAPLNSIDPSQVETQLEDADYCVDVAMGNVTEAASMEDAAPPTASEDAAPPTASEEAAPPTASMEDAAPPTASTKEAAPPTASEDAAPRTASTKEAAPPTASTKEAAPPAASTEEAAPPTASPDEPEVVPPPGADSSVLDYKGQLFRSDQFEAAVEVGRGRGRGARGPGRPSKGGCAKKGEAKTGRGRGRGRGRGKAAAHNIDIVTPPKKAAHMDADCSAPKAERPTKKPAAAKCKAVAPAVPTETAGTNKRKAATAKTVCASKGKAATPKTPEKKLPKSKASNKKPKPTEDVPAEGVKQKAFARRWCPTSEPASSQWVALRDVYDVEVRPHITKCPGKKEESASLEDYMRIAREKASQFVRDSEF</sequence>
<name>A0A1Q9EUK7_SYMMI</name>
<feature type="compositionally biased region" description="Acidic residues" evidence="1">
    <location>
        <begin position="342"/>
        <end position="359"/>
    </location>
</feature>
<feature type="compositionally biased region" description="Low complexity" evidence="1">
    <location>
        <begin position="717"/>
        <end position="732"/>
    </location>
</feature>
<proteinExistence type="predicted"/>
<feature type="compositionally biased region" description="Basic and acidic residues" evidence="1">
    <location>
        <begin position="700"/>
        <end position="715"/>
    </location>
</feature>
<feature type="region of interest" description="Disordered" evidence="1">
    <location>
        <begin position="336"/>
        <end position="360"/>
    </location>
</feature>
<evidence type="ECO:0000256" key="1">
    <source>
        <dbReference type="SAM" id="MobiDB-lite"/>
    </source>
</evidence>
<evidence type="ECO:0000313" key="2">
    <source>
        <dbReference type="EMBL" id="OLQ11101.1"/>
    </source>
</evidence>
<feature type="region of interest" description="Disordered" evidence="1">
    <location>
        <begin position="389"/>
        <end position="424"/>
    </location>
</feature>
<evidence type="ECO:0000313" key="3">
    <source>
        <dbReference type="Proteomes" id="UP000186817"/>
    </source>
</evidence>